<keyword evidence="2" id="KW-0012">Acyltransferase</keyword>
<dbReference type="InterPro" id="IPR016181">
    <property type="entry name" value="Acyl_CoA_acyltransferase"/>
</dbReference>
<feature type="domain" description="N-acetyltransferase" evidence="3">
    <location>
        <begin position="3"/>
        <end position="147"/>
    </location>
</feature>
<gene>
    <name evidence="4" type="ORF">KAJ83_17285</name>
</gene>
<reference evidence="4" key="1">
    <citation type="submission" date="2021-04" db="EMBL/GenBank/DDBJ databases">
        <authorList>
            <person name="Zhang D.-C."/>
        </authorList>
    </citation>
    <scope>NUCLEOTIDE SEQUENCE</scope>
    <source>
        <strain evidence="4">CGMCC 1.15697</strain>
    </source>
</reference>
<proteinExistence type="predicted"/>
<evidence type="ECO:0000256" key="1">
    <source>
        <dbReference type="ARBA" id="ARBA00022679"/>
    </source>
</evidence>
<dbReference type="SUPFAM" id="SSF55729">
    <property type="entry name" value="Acyl-CoA N-acyltransferases (Nat)"/>
    <property type="match status" value="1"/>
</dbReference>
<organism evidence="4 5">
    <name type="scientific">Marivibrio halodurans</name>
    <dbReference type="NCBI Taxonomy" id="2039722"/>
    <lineage>
        <taxon>Bacteria</taxon>
        <taxon>Pseudomonadati</taxon>
        <taxon>Pseudomonadota</taxon>
        <taxon>Alphaproteobacteria</taxon>
        <taxon>Rhodospirillales</taxon>
        <taxon>Rhodospirillaceae</taxon>
        <taxon>Marivibrio</taxon>
    </lineage>
</organism>
<dbReference type="PANTHER" id="PTHR10545">
    <property type="entry name" value="DIAMINE N-ACETYLTRANSFERASE"/>
    <property type="match status" value="1"/>
</dbReference>
<dbReference type="Pfam" id="PF00583">
    <property type="entry name" value="Acetyltransf_1"/>
    <property type="match status" value="1"/>
</dbReference>
<accession>A0A8J7S2P8</accession>
<evidence type="ECO:0000313" key="5">
    <source>
        <dbReference type="Proteomes" id="UP000672602"/>
    </source>
</evidence>
<dbReference type="CDD" id="cd04301">
    <property type="entry name" value="NAT_SF"/>
    <property type="match status" value="1"/>
</dbReference>
<dbReference type="Gene3D" id="3.40.630.30">
    <property type="match status" value="1"/>
</dbReference>
<dbReference type="InterPro" id="IPR051016">
    <property type="entry name" value="Diverse_Substrate_AcTransf"/>
</dbReference>
<keyword evidence="5" id="KW-1185">Reference proteome</keyword>
<protein>
    <submittedName>
        <fullName evidence="4">GNAT family N-acetyltransferase</fullName>
    </submittedName>
</protein>
<dbReference type="AlphaFoldDB" id="A0A8J7S2P8"/>
<dbReference type="InterPro" id="IPR000182">
    <property type="entry name" value="GNAT_dom"/>
</dbReference>
<keyword evidence="1" id="KW-0808">Transferase</keyword>
<dbReference type="RefSeq" id="WP_210683365.1">
    <property type="nucleotide sequence ID" value="NZ_JAGMWN010000011.1"/>
</dbReference>
<name>A0A8J7S2P8_9PROT</name>
<evidence type="ECO:0000256" key="2">
    <source>
        <dbReference type="ARBA" id="ARBA00023315"/>
    </source>
</evidence>
<comment type="caution">
    <text evidence="4">The sequence shown here is derived from an EMBL/GenBank/DDBJ whole genome shotgun (WGS) entry which is preliminary data.</text>
</comment>
<sequence>MTVTIREVRPQDFGAWSRLYRGYGDFYKVAMTEESLATVWSWLTNEAHLLEGLVAEREGALLGLAHFRAMPSPLRATTIGFLDDLFVDPPARGARVGEALFDRLKSIAAERGWPRIRWITADDNYRARVLYDRIGAKTSWNLYEFTA</sequence>
<evidence type="ECO:0000259" key="3">
    <source>
        <dbReference type="PROSITE" id="PS51186"/>
    </source>
</evidence>
<dbReference type="GO" id="GO:0008080">
    <property type="term" value="F:N-acetyltransferase activity"/>
    <property type="evidence" value="ECO:0007669"/>
    <property type="project" value="TreeGrafter"/>
</dbReference>
<dbReference type="Proteomes" id="UP000672602">
    <property type="component" value="Unassembled WGS sequence"/>
</dbReference>
<dbReference type="PROSITE" id="PS51186">
    <property type="entry name" value="GNAT"/>
    <property type="match status" value="1"/>
</dbReference>
<dbReference type="PANTHER" id="PTHR10545:SF42">
    <property type="entry name" value="ACETYLTRANSFERASE"/>
    <property type="match status" value="1"/>
</dbReference>
<dbReference type="EMBL" id="JAGMWN010000011">
    <property type="protein sequence ID" value="MBP5858775.1"/>
    <property type="molecule type" value="Genomic_DNA"/>
</dbReference>
<evidence type="ECO:0000313" key="4">
    <source>
        <dbReference type="EMBL" id="MBP5858775.1"/>
    </source>
</evidence>